<keyword evidence="3" id="KW-1185">Reference proteome</keyword>
<reference evidence="2 3" key="1">
    <citation type="submission" date="2019-07" db="EMBL/GenBank/DDBJ databases">
        <title>Whole genome shotgun sequence of Methylobacterium haplocladii NBRC 107714.</title>
        <authorList>
            <person name="Hosoyama A."/>
            <person name="Uohara A."/>
            <person name="Ohji S."/>
            <person name="Ichikawa N."/>
        </authorList>
    </citation>
    <scope>NUCLEOTIDE SEQUENCE [LARGE SCALE GENOMIC DNA]</scope>
    <source>
        <strain evidence="2 3">NBRC 107714</strain>
    </source>
</reference>
<evidence type="ECO:0000313" key="2">
    <source>
        <dbReference type="EMBL" id="GEO97868.1"/>
    </source>
</evidence>
<protein>
    <submittedName>
        <fullName evidence="2">Uncharacterized protein</fullName>
    </submittedName>
</protein>
<dbReference type="AlphaFoldDB" id="A0A512IJP7"/>
<sequence length="274" mass="29015">MNIVFFADDPSAVHASLLADYALNHPTPRWPMAGPGFLAGAEALADRLPDRLQAASMEGGTLIAALPLRLLQTPSIRKRLDLAVVTCGSDPESAERAVDALSSDRNGSARGLPPAWLLPCRRQAWPDLLRVLPTSVGVRRGRGLGHLRSGGPAGATARQALGLAAALLVAAEDPYLPALEPGQVLDILSGQTTAAGLSLRARLLDLVADLNEPTDEVVPTRSTRRPGGRATMPAYPPRGTASRRASNGLHLPEAAPDPDPRRTARRVSKTFREQ</sequence>
<evidence type="ECO:0000256" key="1">
    <source>
        <dbReference type="SAM" id="MobiDB-lite"/>
    </source>
</evidence>
<dbReference type="RefSeq" id="WP_147076170.1">
    <property type="nucleotide sequence ID" value="NZ_BJZT01000003.1"/>
</dbReference>
<proteinExistence type="predicted"/>
<dbReference type="Proteomes" id="UP000321258">
    <property type="component" value="Unassembled WGS sequence"/>
</dbReference>
<organism evidence="2 3">
    <name type="scientific">Methylobacterium haplocladii</name>
    <dbReference type="NCBI Taxonomy" id="1176176"/>
    <lineage>
        <taxon>Bacteria</taxon>
        <taxon>Pseudomonadati</taxon>
        <taxon>Pseudomonadota</taxon>
        <taxon>Alphaproteobacteria</taxon>
        <taxon>Hyphomicrobiales</taxon>
        <taxon>Methylobacteriaceae</taxon>
        <taxon>Methylobacterium</taxon>
    </lineage>
</organism>
<name>A0A512IJP7_9HYPH</name>
<dbReference type="OrthoDB" id="9947683at2"/>
<gene>
    <name evidence="2" type="ORF">MHA02_02560</name>
</gene>
<evidence type="ECO:0000313" key="3">
    <source>
        <dbReference type="Proteomes" id="UP000321258"/>
    </source>
</evidence>
<dbReference type="EMBL" id="BJZT01000003">
    <property type="protein sequence ID" value="GEO97868.1"/>
    <property type="molecule type" value="Genomic_DNA"/>
</dbReference>
<feature type="region of interest" description="Disordered" evidence="1">
    <location>
        <begin position="214"/>
        <end position="274"/>
    </location>
</feature>
<accession>A0A512IJP7</accession>
<feature type="compositionally biased region" description="Basic residues" evidence="1">
    <location>
        <begin position="263"/>
        <end position="274"/>
    </location>
</feature>
<comment type="caution">
    <text evidence="2">The sequence shown here is derived from an EMBL/GenBank/DDBJ whole genome shotgun (WGS) entry which is preliminary data.</text>
</comment>